<dbReference type="InterPro" id="IPR020613">
    <property type="entry name" value="Thiolase_CS"/>
</dbReference>
<feature type="active site" description="Acyl-thioester intermediate" evidence="5">
    <location>
        <position position="93"/>
    </location>
</feature>
<dbReference type="Pfam" id="PF00108">
    <property type="entry name" value="Thiolase_N"/>
    <property type="match status" value="1"/>
</dbReference>
<gene>
    <name evidence="9" type="ORF">CRM22_005179</name>
</gene>
<evidence type="ECO:0000313" key="9">
    <source>
        <dbReference type="EMBL" id="TGZ66686.1"/>
    </source>
</evidence>
<comment type="caution">
    <text evidence="9">The sequence shown here is derived from an EMBL/GenBank/DDBJ whole genome shotgun (WGS) entry which is preliminary data.</text>
</comment>
<evidence type="ECO:0000259" key="7">
    <source>
        <dbReference type="Pfam" id="PF00108"/>
    </source>
</evidence>
<feature type="active site" description="Proton acceptor" evidence="5">
    <location>
        <position position="391"/>
    </location>
</feature>
<dbReference type="NCBIfam" id="TIGR01930">
    <property type="entry name" value="AcCoA-C-Actrans"/>
    <property type="match status" value="1"/>
</dbReference>
<dbReference type="PROSITE" id="PS00099">
    <property type="entry name" value="THIOLASE_3"/>
    <property type="match status" value="1"/>
</dbReference>
<accession>A0A4S2LTK5</accession>
<keyword evidence="3 6" id="KW-0808">Transferase</keyword>
<feature type="active site" description="Proton acceptor" evidence="5">
    <location>
        <position position="359"/>
    </location>
</feature>
<dbReference type="InterPro" id="IPR020610">
    <property type="entry name" value="Thiolase_AS"/>
</dbReference>
<evidence type="ECO:0000256" key="6">
    <source>
        <dbReference type="RuleBase" id="RU003557"/>
    </source>
</evidence>
<dbReference type="InterPro" id="IPR020616">
    <property type="entry name" value="Thiolase_N"/>
</dbReference>
<evidence type="ECO:0008006" key="11">
    <source>
        <dbReference type="Google" id="ProtNLM"/>
    </source>
</evidence>
<evidence type="ECO:0000256" key="4">
    <source>
        <dbReference type="ARBA" id="ARBA00023315"/>
    </source>
</evidence>
<dbReference type="InterPro" id="IPR020617">
    <property type="entry name" value="Thiolase_C"/>
</dbReference>
<keyword evidence="10" id="KW-1185">Reference proteome</keyword>
<dbReference type="EMBL" id="SJOL01006442">
    <property type="protein sequence ID" value="TGZ66686.1"/>
    <property type="molecule type" value="Genomic_DNA"/>
</dbReference>
<keyword evidence="4 6" id="KW-0012">Acyltransferase</keyword>
<dbReference type="InterPro" id="IPR020615">
    <property type="entry name" value="Thiolase_acyl_enz_int_AS"/>
</dbReference>
<feature type="domain" description="Thiolase C-terminal" evidence="8">
    <location>
        <begin position="274"/>
        <end position="403"/>
    </location>
</feature>
<dbReference type="GO" id="GO:0003985">
    <property type="term" value="F:acetyl-CoA C-acetyltransferase activity"/>
    <property type="evidence" value="ECO:0007669"/>
    <property type="project" value="TreeGrafter"/>
</dbReference>
<dbReference type="Gene3D" id="3.40.47.10">
    <property type="match status" value="1"/>
</dbReference>
<proteinExistence type="inferred from homology"/>
<protein>
    <recommendedName>
        <fullName evidence="11">Thiolase N-terminal domain-containing protein</fullName>
    </recommendedName>
</protein>
<sequence length="405" mass="42729">MALIKKAIFIVSAKRTPFGAFGGALKSLTATDLAEAAARFCIAESGLSPSCIGSIVFGNVIQSNRDTFYLARHTGIRVGVPIETPALMVNRACGSGFQAVVTAVHDLVDGTTDVALAGGSENMSEVPFAVQNVRFGTALGGRYELSDTLWNALTDFQCDSPMGITAENLAEKYKITREDCDQLAVRSQTRWKTAHEAGDFQQELCSVTGKDKKNRPIEVRADEHPRTTTMEQLGKLKPAFKKGGVITAGNASGICDGASALLLATEEAVKQHNLKPLARVSAYSVAGCEPTIMGIGPVAAMNRMMSLFGSDKTGRDTSNYFDLVELNEAFSAQYLACERELQLNPEATNLCGGAIALGHPLGATGARILTHLTHQLAKAGGKYKRAVGTACIGGGQGIAVALEAV</sequence>
<dbReference type="GO" id="GO:0005739">
    <property type="term" value="C:mitochondrion"/>
    <property type="evidence" value="ECO:0007669"/>
    <property type="project" value="TreeGrafter"/>
</dbReference>
<dbReference type="GO" id="GO:0006635">
    <property type="term" value="P:fatty acid beta-oxidation"/>
    <property type="evidence" value="ECO:0007669"/>
    <property type="project" value="TreeGrafter"/>
</dbReference>
<organism evidence="9 10">
    <name type="scientific">Opisthorchis felineus</name>
    <dbReference type="NCBI Taxonomy" id="147828"/>
    <lineage>
        <taxon>Eukaryota</taxon>
        <taxon>Metazoa</taxon>
        <taxon>Spiralia</taxon>
        <taxon>Lophotrochozoa</taxon>
        <taxon>Platyhelminthes</taxon>
        <taxon>Trematoda</taxon>
        <taxon>Digenea</taxon>
        <taxon>Opisthorchiida</taxon>
        <taxon>Opisthorchiata</taxon>
        <taxon>Opisthorchiidae</taxon>
        <taxon>Opisthorchis</taxon>
    </lineage>
</organism>
<name>A0A4S2LTK5_OPIFE</name>
<dbReference type="InterPro" id="IPR002155">
    <property type="entry name" value="Thiolase"/>
</dbReference>
<dbReference type="Proteomes" id="UP000308267">
    <property type="component" value="Unassembled WGS sequence"/>
</dbReference>
<dbReference type="AlphaFoldDB" id="A0A4S2LTK5"/>
<dbReference type="STRING" id="147828.A0A4S2LTK5"/>
<comment type="pathway">
    <text evidence="1">Lipid metabolism.</text>
</comment>
<dbReference type="PANTHER" id="PTHR18919:SF107">
    <property type="entry name" value="ACETYL-COA ACETYLTRANSFERASE, CYTOSOLIC"/>
    <property type="match status" value="1"/>
</dbReference>
<dbReference type="PANTHER" id="PTHR18919">
    <property type="entry name" value="ACETYL-COA C-ACYLTRANSFERASE"/>
    <property type="match status" value="1"/>
</dbReference>
<dbReference type="Pfam" id="PF02803">
    <property type="entry name" value="Thiolase_C"/>
    <property type="match status" value="1"/>
</dbReference>
<dbReference type="FunFam" id="3.40.47.10:FF:000010">
    <property type="entry name" value="Acetyl-CoA acetyltransferase (Thiolase)"/>
    <property type="match status" value="1"/>
</dbReference>
<evidence type="ECO:0000313" key="10">
    <source>
        <dbReference type="Proteomes" id="UP000308267"/>
    </source>
</evidence>
<dbReference type="PROSITE" id="PS00098">
    <property type="entry name" value="THIOLASE_1"/>
    <property type="match status" value="1"/>
</dbReference>
<evidence type="ECO:0000256" key="5">
    <source>
        <dbReference type="PIRSR" id="PIRSR000429-1"/>
    </source>
</evidence>
<dbReference type="SUPFAM" id="SSF53901">
    <property type="entry name" value="Thiolase-like"/>
    <property type="match status" value="2"/>
</dbReference>
<evidence type="ECO:0000256" key="1">
    <source>
        <dbReference type="ARBA" id="ARBA00005189"/>
    </source>
</evidence>
<evidence type="ECO:0000259" key="8">
    <source>
        <dbReference type="Pfam" id="PF02803"/>
    </source>
</evidence>
<dbReference type="PROSITE" id="PS00737">
    <property type="entry name" value="THIOLASE_2"/>
    <property type="match status" value="1"/>
</dbReference>
<dbReference type="InterPro" id="IPR016039">
    <property type="entry name" value="Thiolase-like"/>
</dbReference>
<evidence type="ECO:0000256" key="2">
    <source>
        <dbReference type="ARBA" id="ARBA00010982"/>
    </source>
</evidence>
<dbReference type="PIRSF" id="PIRSF000429">
    <property type="entry name" value="Ac-CoA_Ac_transf"/>
    <property type="match status" value="1"/>
</dbReference>
<dbReference type="OrthoDB" id="5404651at2759"/>
<reference evidence="9 10" key="1">
    <citation type="journal article" date="2019" name="BMC Genomics">
        <title>New insights from Opisthorchis felineus genome: update on genomics of the epidemiologically important liver flukes.</title>
        <authorList>
            <person name="Ershov N.I."/>
            <person name="Mordvinov V.A."/>
            <person name="Prokhortchouk E.B."/>
            <person name="Pakharukova M.Y."/>
            <person name="Gunbin K.V."/>
            <person name="Ustyantsev K."/>
            <person name="Genaev M.A."/>
            <person name="Blinov A.G."/>
            <person name="Mazur A."/>
            <person name="Boulygina E."/>
            <person name="Tsygankova S."/>
            <person name="Khrameeva E."/>
            <person name="Chekanov N."/>
            <person name="Fan G."/>
            <person name="Xiao A."/>
            <person name="Zhang H."/>
            <person name="Xu X."/>
            <person name="Yang H."/>
            <person name="Solovyev V."/>
            <person name="Lee S.M."/>
            <person name="Liu X."/>
            <person name="Afonnikov D.A."/>
            <person name="Skryabin K.G."/>
        </authorList>
    </citation>
    <scope>NUCLEOTIDE SEQUENCE [LARGE SCALE GENOMIC DNA]</scope>
    <source>
        <strain evidence="9">AK-0245</strain>
        <tissue evidence="9">Whole organism</tissue>
    </source>
</reference>
<evidence type="ECO:0000256" key="3">
    <source>
        <dbReference type="ARBA" id="ARBA00022679"/>
    </source>
</evidence>
<comment type="similarity">
    <text evidence="2 6">Belongs to the thiolase-like superfamily. Thiolase family.</text>
</comment>
<feature type="domain" description="Thiolase N-terminal" evidence="7">
    <location>
        <begin position="8"/>
        <end position="267"/>
    </location>
</feature>
<dbReference type="CDD" id="cd00751">
    <property type="entry name" value="thiolase"/>
    <property type="match status" value="1"/>
</dbReference>